<evidence type="ECO:0000313" key="17">
    <source>
        <dbReference type="EMBL" id="TKK66402.1"/>
    </source>
</evidence>
<feature type="active site" description="Proton acceptor" evidence="13">
    <location>
        <position position="187"/>
    </location>
</feature>
<dbReference type="NCBIfam" id="TIGR00873">
    <property type="entry name" value="gnd"/>
    <property type="match status" value="1"/>
</dbReference>
<dbReference type="InterPro" id="IPR036291">
    <property type="entry name" value="NAD(P)-bd_dom_sf"/>
</dbReference>
<keyword evidence="18" id="KW-1185">Reference proteome</keyword>
<dbReference type="UniPathway" id="UPA00115">
    <property type="reaction ID" value="UER00410"/>
</dbReference>
<evidence type="ECO:0000256" key="8">
    <source>
        <dbReference type="ARBA" id="ARBA00023002"/>
    </source>
</evidence>
<evidence type="ECO:0000256" key="13">
    <source>
        <dbReference type="PIRSR" id="PIRSR000109-1"/>
    </source>
</evidence>
<evidence type="ECO:0000256" key="6">
    <source>
        <dbReference type="ARBA" id="ARBA00018193"/>
    </source>
</evidence>
<dbReference type="InterPro" id="IPR006114">
    <property type="entry name" value="6PGDH_C"/>
</dbReference>
<evidence type="ECO:0000256" key="10">
    <source>
        <dbReference type="ARBA" id="ARBA00023126"/>
    </source>
</evidence>
<feature type="domain" description="6-phosphogluconate dehydrogenase C-terminal" evidence="16">
    <location>
        <begin position="183"/>
        <end position="476"/>
    </location>
</feature>
<dbReference type="SUPFAM" id="SSF48179">
    <property type="entry name" value="6-phosphogluconate dehydrogenase C-terminal domain-like"/>
    <property type="match status" value="1"/>
</dbReference>
<feature type="binding site" description="in other chain" evidence="14">
    <location>
        <begin position="190"/>
        <end position="191"/>
    </location>
    <ligand>
        <name>substrate</name>
        <note>ligand shared between dimeric partners</note>
    </ligand>
</feature>
<dbReference type="EMBL" id="SZQL01000015">
    <property type="protein sequence ID" value="TKK66402.1"/>
    <property type="molecule type" value="Genomic_DNA"/>
</dbReference>
<dbReference type="InterPro" id="IPR006115">
    <property type="entry name" value="6PGDH_NADP-bd"/>
</dbReference>
<evidence type="ECO:0000256" key="3">
    <source>
        <dbReference type="ARBA" id="ARBA00008419"/>
    </source>
</evidence>
<proteinExistence type="inferred from homology"/>
<evidence type="ECO:0000313" key="18">
    <source>
        <dbReference type="Proteomes" id="UP000305848"/>
    </source>
</evidence>
<dbReference type="InterPro" id="IPR013328">
    <property type="entry name" value="6PGD_dom2"/>
</dbReference>
<dbReference type="OrthoDB" id="9804542at2"/>
<feature type="binding site" description="in other chain" evidence="14">
    <location>
        <position position="107"/>
    </location>
    <ligand>
        <name>substrate</name>
        <note>ligand shared between dimeric partners</note>
    </ligand>
</feature>
<dbReference type="RefSeq" id="WP_137263135.1">
    <property type="nucleotide sequence ID" value="NZ_SZQL01000015.1"/>
</dbReference>
<organism evidence="17 18">
    <name type="scientific">Ilyomonas limi</name>
    <dbReference type="NCBI Taxonomy" id="2575867"/>
    <lineage>
        <taxon>Bacteria</taxon>
        <taxon>Pseudomonadati</taxon>
        <taxon>Bacteroidota</taxon>
        <taxon>Chitinophagia</taxon>
        <taxon>Chitinophagales</taxon>
        <taxon>Chitinophagaceae</taxon>
        <taxon>Ilyomonas</taxon>
    </lineage>
</organism>
<dbReference type="FunFam" id="1.20.5.320:FF:000001">
    <property type="entry name" value="6-phosphogluconate dehydrogenase, decarboxylating"/>
    <property type="match status" value="1"/>
</dbReference>
<feature type="binding site" description="in other chain" evidence="14">
    <location>
        <position position="295"/>
    </location>
    <ligand>
        <name>substrate</name>
        <note>ligand shared between dimeric partners</note>
    </ligand>
</feature>
<dbReference type="Gene3D" id="1.10.1040.10">
    <property type="entry name" value="N-(1-d-carboxylethyl)-l-norvaline Dehydrogenase, domain 2"/>
    <property type="match status" value="1"/>
</dbReference>
<evidence type="ECO:0000256" key="4">
    <source>
        <dbReference type="ARBA" id="ARBA00011738"/>
    </source>
</evidence>
<evidence type="ECO:0000256" key="7">
    <source>
        <dbReference type="ARBA" id="ARBA00022857"/>
    </source>
</evidence>
<evidence type="ECO:0000259" key="16">
    <source>
        <dbReference type="SMART" id="SM01350"/>
    </source>
</evidence>
<dbReference type="FunFam" id="1.10.1040.10:FF:000032">
    <property type="entry name" value="6-phosphogluconate dehydrogenase, decarboxylating"/>
    <property type="match status" value="1"/>
</dbReference>
<evidence type="ECO:0000256" key="5">
    <source>
        <dbReference type="ARBA" id="ARBA00013011"/>
    </source>
</evidence>
<dbReference type="EC" id="1.1.1.44" evidence="5 12"/>
<dbReference type="GO" id="GO:0006098">
    <property type="term" value="P:pentose-phosphate shunt"/>
    <property type="evidence" value="ECO:0007669"/>
    <property type="project" value="UniProtKB-UniPathway"/>
</dbReference>
<dbReference type="Pfam" id="PF00393">
    <property type="entry name" value="6PGD"/>
    <property type="match status" value="1"/>
</dbReference>
<dbReference type="PANTHER" id="PTHR11811">
    <property type="entry name" value="6-PHOSPHOGLUCONATE DEHYDROGENASE"/>
    <property type="match status" value="1"/>
</dbReference>
<comment type="similarity">
    <text evidence="3 12 15">Belongs to the 6-phosphogluconate dehydrogenase family.</text>
</comment>
<feature type="active site" description="Proton donor" evidence="13">
    <location>
        <position position="194"/>
    </location>
</feature>
<feature type="binding site" evidence="14">
    <location>
        <position position="460"/>
    </location>
    <ligand>
        <name>substrate</name>
        <note>ligand shared between dimeric partners</note>
    </ligand>
</feature>
<feature type="binding site" description="in other chain" evidence="14">
    <location>
        <position position="268"/>
    </location>
    <ligand>
        <name>substrate</name>
        <note>ligand shared between dimeric partners</note>
    </ligand>
</feature>
<sequence>MGQNIQYDFGMIGLGVMGSNLLLNMAGHQFAVIGFDKDVQKGQALEAASSDVSEVIKGVSTLEEMVRSLKKPRKMMMLVPAGKAVDSVIESLLPLIEQGDVVIDGGNSHYTDTLRRVTYLKPKGIHFMGMGISGGEHGARTGPSMMPGGNMEAYNQVKPILEAVAAKVDGEPCTAYMGKDAAGHYVKMVHNGIEYAMMQLISEVYDLMKRGLGLNNDELHDIFGRWNGGELQSYLIDITEDIFVQKDDQKEDNNVRLIDLILDKAGSKGTGKWTSQDAMDLPVAVPTIDTAVSFRTISGYKDERVEAAKLYKNEIKKVSLDKDTFINQLEDALYFGFIICYAQGLAMLYQASKQLGMDIPLHDVVKIWRGGCIIRSKLLNDFYKAFKENDNELPNILLDKGIADIIKSKEDSIRTVIKEAIDTNIALGGLTSALAYFDAYTTENMPTNLIQAQRDYFGAHTYQRIDMPGVFHTGWISKEEKSV</sequence>
<dbReference type="InterPro" id="IPR006113">
    <property type="entry name" value="6PGDH_Gnd/GntZ"/>
</dbReference>
<keyword evidence="9 15" id="KW-0311">Gluconate utilization</keyword>
<name>A0A4U3KVM4_9BACT</name>
<evidence type="ECO:0000256" key="14">
    <source>
        <dbReference type="PIRSR" id="PIRSR000109-2"/>
    </source>
</evidence>
<evidence type="ECO:0000256" key="2">
    <source>
        <dbReference type="ARBA" id="ARBA00004874"/>
    </source>
</evidence>
<keyword evidence="7 12" id="KW-0521">NADP</keyword>
<evidence type="ECO:0000256" key="9">
    <source>
        <dbReference type="ARBA" id="ARBA00023064"/>
    </source>
</evidence>
<dbReference type="InterPro" id="IPR006183">
    <property type="entry name" value="Pgluconate_DH"/>
</dbReference>
<comment type="pathway">
    <text evidence="2 12 15">Carbohydrate degradation; pentose phosphate pathway; D-ribulose 5-phosphate from D-glucose 6-phosphate (oxidative stage): step 3/3.</text>
</comment>
<dbReference type="AlphaFoldDB" id="A0A4U3KVM4"/>
<protein>
    <recommendedName>
        <fullName evidence="6 12">6-phosphogluconate dehydrogenase, decarboxylating</fullName>
        <ecNumber evidence="5 12">1.1.1.44</ecNumber>
    </recommendedName>
</protein>
<dbReference type="InterPro" id="IPR008927">
    <property type="entry name" value="6-PGluconate_DH-like_C_sf"/>
</dbReference>
<dbReference type="Pfam" id="PF03446">
    <property type="entry name" value="NAD_binding_2"/>
    <property type="match status" value="1"/>
</dbReference>
<dbReference type="InterPro" id="IPR006184">
    <property type="entry name" value="6PGdom_BS"/>
</dbReference>
<feature type="binding site" evidence="14">
    <location>
        <position position="454"/>
    </location>
    <ligand>
        <name>substrate</name>
        <note>ligand shared between dimeric partners</note>
    </ligand>
</feature>
<keyword evidence="10 12" id="KW-0570">Pentose shunt</keyword>
<evidence type="ECO:0000256" key="11">
    <source>
        <dbReference type="ARBA" id="ARBA00048640"/>
    </source>
</evidence>
<dbReference type="NCBIfam" id="NF006765">
    <property type="entry name" value="PRK09287.1"/>
    <property type="match status" value="1"/>
</dbReference>
<gene>
    <name evidence="17" type="primary">gndA</name>
    <name evidence="17" type="ORF">FC093_17675</name>
</gene>
<dbReference type="PRINTS" id="PR00076">
    <property type="entry name" value="6PGDHDRGNASE"/>
</dbReference>
<evidence type="ECO:0000256" key="1">
    <source>
        <dbReference type="ARBA" id="ARBA00002526"/>
    </source>
</evidence>
<evidence type="ECO:0000256" key="15">
    <source>
        <dbReference type="RuleBase" id="RU000485"/>
    </source>
</evidence>
<dbReference type="SUPFAM" id="SSF51735">
    <property type="entry name" value="NAD(P)-binding Rossmann-fold domains"/>
    <property type="match status" value="1"/>
</dbReference>
<dbReference type="GO" id="GO:0004616">
    <property type="term" value="F:phosphogluconate dehydrogenase (decarboxylating) activity"/>
    <property type="evidence" value="ECO:0007669"/>
    <property type="project" value="UniProtKB-EC"/>
</dbReference>
<comment type="subunit">
    <text evidence="4 12">Homodimer.</text>
</comment>
<evidence type="ECO:0000256" key="12">
    <source>
        <dbReference type="PIRNR" id="PIRNR000109"/>
    </source>
</evidence>
<comment type="caution">
    <text evidence="17">The sequence shown here is derived from an EMBL/GenBank/DDBJ whole genome shotgun (WGS) entry which is preliminary data.</text>
</comment>
<dbReference type="Gene3D" id="3.40.50.720">
    <property type="entry name" value="NAD(P)-binding Rossmann-like Domain"/>
    <property type="match status" value="1"/>
</dbReference>
<comment type="function">
    <text evidence="1 12">Catalyzes the oxidative decarboxylation of 6-phosphogluconate to ribulose 5-phosphate and CO(2), with concomitant reduction of NADP to NADPH.</text>
</comment>
<dbReference type="GO" id="GO:0050661">
    <property type="term" value="F:NADP binding"/>
    <property type="evidence" value="ECO:0007669"/>
    <property type="project" value="InterPro"/>
</dbReference>
<dbReference type="Gene3D" id="1.20.5.320">
    <property type="entry name" value="6-Phosphogluconate Dehydrogenase, domain 3"/>
    <property type="match status" value="1"/>
</dbReference>
<comment type="catalytic activity">
    <reaction evidence="11 12 15">
        <text>6-phospho-D-gluconate + NADP(+) = D-ribulose 5-phosphate + CO2 + NADPH</text>
        <dbReference type="Rhea" id="RHEA:10116"/>
        <dbReference type="ChEBI" id="CHEBI:16526"/>
        <dbReference type="ChEBI" id="CHEBI:57783"/>
        <dbReference type="ChEBI" id="CHEBI:58121"/>
        <dbReference type="ChEBI" id="CHEBI:58349"/>
        <dbReference type="ChEBI" id="CHEBI:58759"/>
        <dbReference type="EC" id="1.1.1.44"/>
    </reaction>
</comment>
<dbReference type="PROSITE" id="PS00461">
    <property type="entry name" value="6PGD"/>
    <property type="match status" value="1"/>
</dbReference>
<keyword evidence="8 12" id="KW-0560">Oxidoreductase</keyword>
<feature type="binding site" description="in other chain" evidence="14">
    <location>
        <position position="195"/>
    </location>
    <ligand>
        <name>substrate</name>
        <note>ligand shared between dimeric partners</note>
    </ligand>
</feature>
<dbReference type="SMART" id="SM01350">
    <property type="entry name" value="6PGD"/>
    <property type="match status" value="1"/>
</dbReference>
<dbReference type="FunFam" id="3.40.50.720:FF:000007">
    <property type="entry name" value="6-phosphogluconate dehydrogenase, decarboxylating"/>
    <property type="match status" value="1"/>
</dbReference>
<accession>A0A4U3KVM4</accession>
<dbReference type="GO" id="GO:0019521">
    <property type="term" value="P:D-gluconate metabolic process"/>
    <property type="evidence" value="ECO:0007669"/>
    <property type="project" value="UniProtKB-KW"/>
</dbReference>
<feature type="binding site" description="in other chain" evidence="14">
    <location>
        <begin position="133"/>
        <end position="135"/>
    </location>
    <ligand>
        <name>substrate</name>
        <note>ligand shared between dimeric partners</note>
    </ligand>
</feature>
<dbReference type="Proteomes" id="UP000305848">
    <property type="component" value="Unassembled WGS sequence"/>
</dbReference>
<reference evidence="17 18" key="1">
    <citation type="submission" date="2019-05" db="EMBL/GenBank/DDBJ databases">
        <title>Panacibacter sp. strain 17mud1-8 Genome sequencing and assembly.</title>
        <authorList>
            <person name="Chhetri G."/>
        </authorList>
    </citation>
    <scope>NUCLEOTIDE SEQUENCE [LARGE SCALE GENOMIC DNA]</scope>
    <source>
        <strain evidence="17 18">17mud1-8</strain>
    </source>
</reference>
<dbReference type="PIRSF" id="PIRSF000109">
    <property type="entry name" value="6PGD"/>
    <property type="match status" value="1"/>
</dbReference>